<dbReference type="SUPFAM" id="SSF50978">
    <property type="entry name" value="WD40 repeat-like"/>
    <property type="match status" value="1"/>
</dbReference>
<sequence length="655" mass="74388">MPENGRHSRLLSTSSTVSESGVGLDNIANAKSSMIEIPHIASRTIPGILSKHNKKALDWGPHGLLAYGCNFVVVIVDPAAVQHIQCLNKHKAAVTRVKWQNNRKCTSLTNPSRMLLASCDSLGNILVWDAHSISPVMAMQDGNKPILALEWVPHFDETENLIAALHPPYSVVVWDALSGNKIWKKSYTEQLIGMDFDPFSAARLASRPGVVLHRDHCGGDKNTKVWCSKAGQGQEREEYIKNPAGQPRDSQEEIDKWEKVKQETELLLQENWIADLRNKIEEENSAEADSKIERKLEKLREESEHSDNFKATLNRQIEKAQAILQPAFNDENLDAESEEEMRNLFVARERLDELIFVAKLEMEQLNESAIVKTREKEIVQACGKGEKRGETERGAAREIQPHELLKMAERNFGNCESEPHLDGSSDGTVKALARALGDVALRPQIEIQRFEGDTTEFQPFLQMLQELTQTINSDIQRFVLLKSYLRGEPLTLISNINMDNGAYKMALSILKEEYGSPHKIIRDLTGRLKEVPTVKMNAAKELRDLSNRIDSIARTLRENGMRADLESILLMDLVKTKIPMPLQTKWNQMQRENRTPRAPSTLESFAMFLRYILMDWRESVNEPEKEKKQSAPTNKEFRTNQAKRGQKREDANFVK</sequence>
<dbReference type="SMART" id="SM00320">
    <property type="entry name" value="WD40"/>
    <property type="match status" value="3"/>
</dbReference>
<evidence type="ECO:0000256" key="1">
    <source>
        <dbReference type="SAM" id="MobiDB-lite"/>
    </source>
</evidence>
<evidence type="ECO:0000313" key="3">
    <source>
        <dbReference type="EMBL" id="CAD7272697.1"/>
    </source>
</evidence>
<dbReference type="InterPro" id="IPR039694">
    <property type="entry name" value="WDR11"/>
</dbReference>
<evidence type="ECO:0000259" key="2">
    <source>
        <dbReference type="Pfam" id="PF23751"/>
    </source>
</evidence>
<dbReference type="InterPro" id="IPR036322">
    <property type="entry name" value="WD40_repeat_dom_sf"/>
</dbReference>
<dbReference type="OrthoDB" id="8194935at2759"/>
<reference evidence="3" key="1">
    <citation type="submission" date="2020-11" db="EMBL/GenBank/DDBJ databases">
        <authorList>
            <person name="Tran Van P."/>
        </authorList>
    </citation>
    <scope>NUCLEOTIDE SEQUENCE</scope>
</reference>
<dbReference type="GO" id="GO:0005737">
    <property type="term" value="C:cytoplasm"/>
    <property type="evidence" value="ECO:0007669"/>
    <property type="project" value="TreeGrafter"/>
</dbReference>
<keyword evidence="4" id="KW-1185">Reference proteome</keyword>
<dbReference type="EMBL" id="OA882091">
    <property type="protein sequence ID" value="CAD7272697.1"/>
    <property type="molecule type" value="Genomic_DNA"/>
</dbReference>
<dbReference type="InterPro" id="IPR015943">
    <property type="entry name" value="WD40/YVTN_repeat-like_dom_sf"/>
</dbReference>
<evidence type="ECO:0000313" key="4">
    <source>
        <dbReference type="Proteomes" id="UP000678499"/>
    </source>
</evidence>
<organism evidence="3">
    <name type="scientific">Notodromas monacha</name>
    <dbReference type="NCBI Taxonomy" id="399045"/>
    <lineage>
        <taxon>Eukaryota</taxon>
        <taxon>Metazoa</taxon>
        <taxon>Ecdysozoa</taxon>
        <taxon>Arthropoda</taxon>
        <taxon>Crustacea</taxon>
        <taxon>Oligostraca</taxon>
        <taxon>Ostracoda</taxon>
        <taxon>Podocopa</taxon>
        <taxon>Podocopida</taxon>
        <taxon>Cypridocopina</taxon>
        <taxon>Cypridoidea</taxon>
        <taxon>Cyprididae</taxon>
        <taxon>Notodromas</taxon>
    </lineage>
</organism>
<dbReference type="Pfam" id="PF03564">
    <property type="entry name" value="DUF1759"/>
    <property type="match status" value="1"/>
</dbReference>
<dbReference type="AlphaFoldDB" id="A0A7R9G9Q3"/>
<dbReference type="Gene3D" id="2.130.10.10">
    <property type="entry name" value="YVTN repeat-like/Quinoprotein amine dehydrogenase"/>
    <property type="match status" value="1"/>
</dbReference>
<dbReference type="InterPro" id="IPR057852">
    <property type="entry name" value="Beta-prop_WDR11_1st"/>
</dbReference>
<dbReference type="InterPro" id="IPR005312">
    <property type="entry name" value="DUF1759"/>
</dbReference>
<protein>
    <recommendedName>
        <fullName evidence="2">WDR11 first beta-propeller domain-containing protein</fullName>
    </recommendedName>
</protein>
<feature type="domain" description="WDR11 first beta-propeller" evidence="2">
    <location>
        <begin position="50"/>
        <end position="204"/>
    </location>
</feature>
<feature type="region of interest" description="Disordered" evidence="1">
    <location>
        <begin position="621"/>
        <end position="655"/>
    </location>
</feature>
<dbReference type="PANTHER" id="PTHR14593">
    <property type="entry name" value="WD REPEAT-CONTAINING PROTEIN 11"/>
    <property type="match status" value="1"/>
</dbReference>
<gene>
    <name evidence="3" type="ORF">NMOB1V02_LOCUS619</name>
</gene>
<dbReference type="EMBL" id="CAJPEX010000054">
    <property type="protein sequence ID" value="CAG0912849.1"/>
    <property type="molecule type" value="Genomic_DNA"/>
</dbReference>
<dbReference type="Proteomes" id="UP000678499">
    <property type="component" value="Unassembled WGS sequence"/>
</dbReference>
<dbReference type="InterPro" id="IPR001680">
    <property type="entry name" value="WD40_rpt"/>
</dbReference>
<dbReference type="PANTHER" id="PTHR14593:SF5">
    <property type="entry name" value="WD REPEAT-CONTAINING PROTEIN 11"/>
    <property type="match status" value="1"/>
</dbReference>
<dbReference type="Pfam" id="PF23751">
    <property type="entry name" value="Beta-prop_WDR11_1st"/>
    <property type="match status" value="1"/>
</dbReference>
<accession>A0A7R9G9Q3</accession>
<proteinExistence type="predicted"/>
<name>A0A7R9G9Q3_9CRUS</name>